<dbReference type="Pfam" id="PF06985">
    <property type="entry name" value="HET"/>
    <property type="match status" value="1"/>
</dbReference>
<keyword evidence="3" id="KW-1185">Reference proteome</keyword>
<protein>
    <submittedName>
        <fullName evidence="2">Related to heterokaryon incompatibility protein</fullName>
    </submittedName>
</protein>
<dbReference type="OrthoDB" id="2157530at2759"/>
<proteinExistence type="predicted"/>
<sequence>MSSNIYKYTPLDEKRREIRLLVLLPGALDDPIQVLIQVTPFTDNDTPNYEALSYAWGSTEYLQNIRVGNTVSDITTLEITRGLAQALPYLRHRNEPRTLWVDAICVNQQDLQERGSQVK</sequence>
<evidence type="ECO:0000313" key="2">
    <source>
        <dbReference type="EMBL" id="CZT02926.1"/>
    </source>
</evidence>
<dbReference type="EMBL" id="FJUX01000058">
    <property type="protein sequence ID" value="CZT02926.1"/>
    <property type="molecule type" value="Genomic_DNA"/>
</dbReference>
<organism evidence="2 3">
    <name type="scientific">Rhynchosporium agropyri</name>
    <dbReference type="NCBI Taxonomy" id="914238"/>
    <lineage>
        <taxon>Eukaryota</taxon>
        <taxon>Fungi</taxon>
        <taxon>Dikarya</taxon>
        <taxon>Ascomycota</taxon>
        <taxon>Pezizomycotina</taxon>
        <taxon>Leotiomycetes</taxon>
        <taxon>Helotiales</taxon>
        <taxon>Ploettnerulaceae</taxon>
        <taxon>Rhynchosporium</taxon>
    </lineage>
</organism>
<evidence type="ECO:0000313" key="3">
    <source>
        <dbReference type="Proteomes" id="UP000178912"/>
    </source>
</evidence>
<reference evidence="3" key="1">
    <citation type="submission" date="2016-03" db="EMBL/GenBank/DDBJ databases">
        <authorList>
            <person name="Guldener U."/>
        </authorList>
    </citation>
    <scope>NUCLEOTIDE SEQUENCE [LARGE SCALE GENOMIC DNA]</scope>
    <source>
        <strain evidence="3">04CH-RAC-A.6.1</strain>
    </source>
</reference>
<name>A0A1E1KXH4_9HELO</name>
<evidence type="ECO:0000259" key="1">
    <source>
        <dbReference type="Pfam" id="PF06985"/>
    </source>
</evidence>
<dbReference type="AlphaFoldDB" id="A0A1E1KXH4"/>
<accession>A0A1E1KXH4</accession>
<dbReference type="PANTHER" id="PTHR24148">
    <property type="entry name" value="ANKYRIN REPEAT DOMAIN-CONTAINING PROTEIN 39 HOMOLOG-RELATED"/>
    <property type="match status" value="1"/>
</dbReference>
<dbReference type="InterPro" id="IPR010730">
    <property type="entry name" value="HET"/>
</dbReference>
<dbReference type="Proteomes" id="UP000178912">
    <property type="component" value="Unassembled WGS sequence"/>
</dbReference>
<dbReference type="PANTHER" id="PTHR24148:SF82">
    <property type="entry name" value="HETEROKARYON INCOMPATIBILITY DOMAIN-CONTAINING PROTEIN"/>
    <property type="match status" value="1"/>
</dbReference>
<gene>
    <name evidence="2" type="ORF">RAG0_09887</name>
</gene>
<dbReference type="InterPro" id="IPR052895">
    <property type="entry name" value="HetReg/Transcr_Mod"/>
</dbReference>
<feature type="domain" description="Heterokaryon incompatibility" evidence="1">
    <location>
        <begin position="49"/>
        <end position="118"/>
    </location>
</feature>